<evidence type="ECO:0000313" key="1">
    <source>
        <dbReference type="EMBL" id="GAH31297.1"/>
    </source>
</evidence>
<reference evidence="1" key="1">
    <citation type="journal article" date="2014" name="Front. Microbiol.">
        <title>High frequency of phylogenetically diverse reductive dehalogenase-homologous genes in deep subseafloor sedimentary metagenomes.</title>
        <authorList>
            <person name="Kawai M."/>
            <person name="Futagami T."/>
            <person name="Toyoda A."/>
            <person name="Takaki Y."/>
            <person name="Nishi S."/>
            <person name="Hori S."/>
            <person name="Arai W."/>
            <person name="Tsubouchi T."/>
            <person name="Morono Y."/>
            <person name="Uchiyama I."/>
            <person name="Ito T."/>
            <person name="Fujiyama A."/>
            <person name="Inagaki F."/>
            <person name="Takami H."/>
        </authorList>
    </citation>
    <scope>NUCLEOTIDE SEQUENCE</scope>
    <source>
        <strain evidence="1">Expedition CK06-06</strain>
    </source>
</reference>
<name>X1EF88_9ZZZZ</name>
<accession>X1EF88</accession>
<feature type="non-terminal residue" evidence="1">
    <location>
        <position position="175"/>
    </location>
</feature>
<feature type="non-terminal residue" evidence="1">
    <location>
        <position position="1"/>
    </location>
</feature>
<organism evidence="1">
    <name type="scientific">marine sediment metagenome</name>
    <dbReference type="NCBI Taxonomy" id="412755"/>
    <lineage>
        <taxon>unclassified sequences</taxon>
        <taxon>metagenomes</taxon>
        <taxon>ecological metagenomes</taxon>
    </lineage>
</organism>
<protein>
    <submittedName>
        <fullName evidence="1">Uncharacterized protein</fullName>
    </submittedName>
</protein>
<sequence length="175" mass="19850">DWLHPIRTVNAIIIPELSDNPGKLKFKQSMATSDTDYIQFTFDYVPNTWCYLYIDLALVIAYSGITTEDIRDYLGLWKFDTVESITFNQPTFGAEVYIDDIQVHNIYEQESEPSPFARAYVKTSSLNSGDEGVWVPESVNSRGFLDFSLISDDDTALATEQTAFTIECDQEADVL</sequence>
<dbReference type="AlphaFoldDB" id="X1EF88"/>
<gene>
    <name evidence="1" type="ORF">S03H2_24999</name>
</gene>
<dbReference type="EMBL" id="BARU01014033">
    <property type="protein sequence ID" value="GAH31297.1"/>
    <property type="molecule type" value="Genomic_DNA"/>
</dbReference>
<proteinExistence type="predicted"/>
<comment type="caution">
    <text evidence="1">The sequence shown here is derived from an EMBL/GenBank/DDBJ whole genome shotgun (WGS) entry which is preliminary data.</text>
</comment>